<evidence type="ECO:0000256" key="1">
    <source>
        <dbReference type="SAM" id="MobiDB-lite"/>
    </source>
</evidence>
<feature type="region of interest" description="Disordered" evidence="1">
    <location>
        <begin position="1"/>
        <end position="30"/>
    </location>
</feature>
<feature type="compositionally biased region" description="Polar residues" evidence="1">
    <location>
        <begin position="7"/>
        <end position="29"/>
    </location>
</feature>
<dbReference type="EMBL" id="JAIWYP010000005">
    <property type="protein sequence ID" value="KAH3818502.1"/>
    <property type="molecule type" value="Genomic_DNA"/>
</dbReference>
<name>A0A9D4GKG8_DREPO</name>
<organism evidence="2 3">
    <name type="scientific">Dreissena polymorpha</name>
    <name type="common">Zebra mussel</name>
    <name type="synonym">Mytilus polymorpha</name>
    <dbReference type="NCBI Taxonomy" id="45954"/>
    <lineage>
        <taxon>Eukaryota</taxon>
        <taxon>Metazoa</taxon>
        <taxon>Spiralia</taxon>
        <taxon>Lophotrochozoa</taxon>
        <taxon>Mollusca</taxon>
        <taxon>Bivalvia</taxon>
        <taxon>Autobranchia</taxon>
        <taxon>Heteroconchia</taxon>
        <taxon>Euheterodonta</taxon>
        <taxon>Imparidentia</taxon>
        <taxon>Neoheterodontei</taxon>
        <taxon>Myida</taxon>
        <taxon>Dreissenoidea</taxon>
        <taxon>Dreissenidae</taxon>
        <taxon>Dreissena</taxon>
    </lineage>
</organism>
<comment type="caution">
    <text evidence="2">The sequence shown here is derived from an EMBL/GenBank/DDBJ whole genome shotgun (WGS) entry which is preliminary data.</text>
</comment>
<keyword evidence="3" id="KW-1185">Reference proteome</keyword>
<gene>
    <name evidence="2" type="ORF">DPMN_120223</name>
</gene>
<reference evidence="2" key="1">
    <citation type="journal article" date="2019" name="bioRxiv">
        <title>The Genome of the Zebra Mussel, Dreissena polymorpha: A Resource for Invasive Species Research.</title>
        <authorList>
            <person name="McCartney M.A."/>
            <person name="Auch B."/>
            <person name="Kono T."/>
            <person name="Mallez S."/>
            <person name="Zhang Y."/>
            <person name="Obille A."/>
            <person name="Becker A."/>
            <person name="Abrahante J.E."/>
            <person name="Garbe J."/>
            <person name="Badalamenti J.P."/>
            <person name="Herman A."/>
            <person name="Mangelson H."/>
            <person name="Liachko I."/>
            <person name="Sullivan S."/>
            <person name="Sone E.D."/>
            <person name="Koren S."/>
            <person name="Silverstein K.A.T."/>
            <person name="Beckman K.B."/>
            <person name="Gohl D.M."/>
        </authorList>
    </citation>
    <scope>NUCLEOTIDE SEQUENCE</scope>
    <source>
        <strain evidence="2">Duluth1</strain>
        <tissue evidence="2">Whole animal</tissue>
    </source>
</reference>
<feature type="region of interest" description="Disordered" evidence="1">
    <location>
        <begin position="50"/>
        <end position="74"/>
    </location>
</feature>
<evidence type="ECO:0000313" key="2">
    <source>
        <dbReference type="EMBL" id="KAH3818502.1"/>
    </source>
</evidence>
<reference evidence="2" key="2">
    <citation type="submission" date="2020-11" db="EMBL/GenBank/DDBJ databases">
        <authorList>
            <person name="McCartney M.A."/>
            <person name="Auch B."/>
            <person name="Kono T."/>
            <person name="Mallez S."/>
            <person name="Becker A."/>
            <person name="Gohl D.M."/>
            <person name="Silverstein K.A.T."/>
            <person name="Koren S."/>
            <person name="Bechman K.B."/>
            <person name="Herman A."/>
            <person name="Abrahante J.E."/>
            <person name="Garbe J."/>
        </authorList>
    </citation>
    <scope>NUCLEOTIDE SEQUENCE</scope>
    <source>
        <strain evidence="2">Duluth1</strain>
        <tissue evidence="2">Whole animal</tissue>
    </source>
</reference>
<proteinExistence type="predicted"/>
<protein>
    <submittedName>
        <fullName evidence="2">Uncharacterized protein</fullName>
    </submittedName>
</protein>
<dbReference type="AlphaFoldDB" id="A0A9D4GKG8"/>
<evidence type="ECO:0000313" key="3">
    <source>
        <dbReference type="Proteomes" id="UP000828390"/>
    </source>
</evidence>
<sequence length="74" mass="8042">MGDKNRLSVSSGTPNSRTKSQSSLVSRSVTRMRVMDGKIVGKEAYTISQTNSVDNTESKLTNGSNSIDNLFNNE</sequence>
<accession>A0A9D4GKG8</accession>
<dbReference type="Proteomes" id="UP000828390">
    <property type="component" value="Unassembled WGS sequence"/>
</dbReference>